<accession>A0ABD0LYZ8</accession>
<evidence type="ECO:0000256" key="1">
    <source>
        <dbReference type="SAM" id="SignalP"/>
    </source>
</evidence>
<dbReference type="InterPro" id="IPR036444">
    <property type="entry name" value="PLipase_A2_dom_sf"/>
</dbReference>
<dbReference type="AlphaFoldDB" id="A0ABD0LYZ8"/>
<dbReference type="EMBL" id="JACVVK020000014">
    <property type="protein sequence ID" value="KAK7504637.1"/>
    <property type="molecule type" value="Genomic_DNA"/>
</dbReference>
<name>A0ABD0LYZ8_9CAEN</name>
<comment type="caution">
    <text evidence="2">The sequence shown here is derived from an EMBL/GenBank/DDBJ whole genome shotgun (WGS) entry which is preliminary data.</text>
</comment>
<keyword evidence="1" id="KW-0732">Signal</keyword>
<feature type="signal peptide" evidence="1">
    <location>
        <begin position="1"/>
        <end position="18"/>
    </location>
</feature>
<dbReference type="Proteomes" id="UP001519460">
    <property type="component" value="Unassembled WGS sequence"/>
</dbReference>
<protein>
    <submittedName>
        <fullName evidence="2">Uncharacterized protein</fullName>
    </submittedName>
</protein>
<dbReference type="SUPFAM" id="SSF48619">
    <property type="entry name" value="Phospholipase A2, PLA2"/>
    <property type="match status" value="1"/>
</dbReference>
<dbReference type="Gene3D" id="1.20.90.10">
    <property type="entry name" value="Phospholipase A2 domain"/>
    <property type="match status" value="1"/>
</dbReference>
<evidence type="ECO:0000313" key="3">
    <source>
        <dbReference type="Proteomes" id="UP001519460"/>
    </source>
</evidence>
<gene>
    <name evidence="2" type="ORF">BaRGS_00004123</name>
</gene>
<sequence length="128" mass="13713">MLLAIFFLLGSAFTLTAAGQLTGMCSMQSNGCSVPVPPVIAPLITGACDRQVQCYNCGSMYGITQRTCDEDFSDNLEEACDDVPDAVESMCSVVGAAHRQNTVYMPPGSNPPYCSQPWVMACLREVDD</sequence>
<evidence type="ECO:0000313" key="2">
    <source>
        <dbReference type="EMBL" id="KAK7504637.1"/>
    </source>
</evidence>
<feature type="chain" id="PRO_5044809111" evidence="1">
    <location>
        <begin position="19"/>
        <end position="128"/>
    </location>
</feature>
<reference evidence="2 3" key="1">
    <citation type="journal article" date="2023" name="Sci. Data">
        <title>Genome assembly of the Korean intertidal mud-creeper Batillaria attramentaria.</title>
        <authorList>
            <person name="Patra A.K."/>
            <person name="Ho P.T."/>
            <person name="Jun S."/>
            <person name="Lee S.J."/>
            <person name="Kim Y."/>
            <person name="Won Y.J."/>
        </authorList>
    </citation>
    <scope>NUCLEOTIDE SEQUENCE [LARGE SCALE GENOMIC DNA]</scope>
    <source>
        <strain evidence="2">Wonlab-2016</strain>
    </source>
</reference>
<organism evidence="2 3">
    <name type="scientific">Batillaria attramentaria</name>
    <dbReference type="NCBI Taxonomy" id="370345"/>
    <lineage>
        <taxon>Eukaryota</taxon>
        <taxon>Metazoa</taxon>
        <taxon>Spiralia</taxon>
        <taxon>Lophotrochozoa</taxon>
        <taxon>Mollusca</taxon>
        <taxon>Gastropoda</taxon>
        <taxon>Caenogastropoda</taxon>
        <taxon>Sorbeoconcha</taxon>
        <taxon>Cerithioidea</taxon>
        <taxon>Batillariidae</taxon>
        <taxon>Batillaria</taxon>
    </lineage>
</organism>
<keyword evidence="3" id="KW-1185">Reference proteome</keyword>
<proteinExistence type="predicted"/>